<dbReference type="STRING" id="1432307.W9CAW6"/>
<dbReference type="InterPro" id="IPR021838">
    <property type="entry name" value="DUF3431"/>
</dbReference>
<evidence type="ECO:0000313" key="3">
    <source>
        <dbReference type="Proteomes" id="UP000019487"/>
    </source>
</evidence>
<keyword evidence="1" id="KW-0472">Membrane</keyword>
<gene>
    <name evidence="2" type="ORF">SBOR_5740</name>
</gene>
<keyword evidence="1" id="KW-1133">Transmembrane helix</keyword>
<accession>W9CAW6</accession>
<dbReference type="Pfam" id="PF11913">
    <property type="entry name" value="DUF3431"/>
    <property type="match status" value="1"/>
</dbReference>
<dbReference type="PANTHER" id="PTHR37490:SF2">
    <property type="match status" value="1"/>
</dbReference>
<evidence type="ECO:0000313" key="2">
    <source>
        <dbReference type="EMBL" id="ESZ93882.1"/>
    </source>
</evidence>
<dbReference type="EMBL" id="AYSA01000282">
    <property type="protein sequence ID" value="ESZ93882.1"/>
    <property type="molecule type" value="Genomic_DNA"/>
</dbReference>
<feature type="transmembrane region" description="Helical" evidence="1">
    <location>
        <begin position="46"/>
        <end position="64"/>
    </location>
</feature>
<dbReference type="OrthoDB" id="426718at2759"/>
<organism evidence="2 3">
    <name type="scientific">Sclerotinia borealis (strain F-4128)</name>
    <dbReference type="NCBI Taxonomy" id="1432307"/>
    <lineage>
        <taxon>Eukaryota</taxon>
        <taxon>Fungi</taxon>
        <taxon>Dikarya</taxon>
        <taxon>Ascomycota</taxon>
        <taxon>Pezizomycotina</taxon>
        <taxon>Leotiomycetes</taxon>
        <taxon>Helotiales</taxon>
        <taxon>Sclerotiniaceae</taxon>
        <taxon>Sclerotinia</taxon>
    </lineage>
</organism>
<dbReference type="PANTHER" id="PTHR37490">
    <property type="entry name" value="EXPRESSED PROTEIN"/>
    <property type="match status" value="1"/>
</dbReference>
<dbReference type="AlphaFoldDB" id="W9CAW6"/>
<name>W9CAW6_SCLBF</name>
<dbReference type="HOGENOM" id="CLU_031559_2_0_1"/>
<protein>
    <submittedName>
        <fullName evidence="2">Uncharacterized protein</fullName>
    </submittedName>
</protein>
<keyword evidence="3" id="KW-1185">Reference proteome</keyword>
<keyword evidence="1" id="KW-0812">Transmembrane</keyword>
<dbReference type="Proteomes" id="UP000019487">
    <property type="component" value="Unassembled WGS sequence"/>
</dbReference>
<comment type="caution">
    <text evidence="2">The sequence shown here is derived from an EMBL/GenBank/DDBJ whole genome shotgun (WGS) entry which is preliminary data.</text>
</comment>
<proteinExistence type="predicted"/>
<evidence type="ECO:0000256" key="1">
    <source>
        <dbReference type="SAM" id="Phobius"/>
    </source>
</evidence>
<reference evidence="2 3" key="1">
    <citation type="journal article" date="2014" name="Genome Announc.">
        <title>Draft genome sequence of Sclerotinia borealis, a psychrophilic plant pathogenic fungus.</title>
        <authorList>
            <person name="Mardanov A.V."/>
            <person name="Beletsky A.V."/>
            <person name="Kadnikov V.V."/>
            <person name="Ignatov A.N."/>
            <person name="Ravin N.V."/>
        </authorList>
    </citation>
    <scope>NUCLEOTIDE SEQUENCE [LARGE SCALE GENOMIC DNA]</scope>
    <source>
        <strain evidence="3">F-4157</strain>
    </source>
</reference>
<sequence>MKTIRWIDGDGDCGKVVVVVLDTTVTDVAVVVAKGNVKVMKRATKVAIIAIVLFFNLLFIFFHLRNLFTVFDIVGASIDGYIPRPVKEGQDRAVVIPHMQSEDISWVEEYLPDWQSFIYSVDNPDAELHTPNKGHESIVYLTYIVDNYDKLPSTIAFLHAHQYGWWNAWHTDVPGHDNVVSLNTLNLDFVQQQGYVNLRCALKPGCISSELAHNTHVDAEIWSQVFGNETQVPDEIGATCCAQFAVSRWQVLRRKREEYIHYRDWVLQTELPDRKSGRVMEYLWHIIFGKDAVHCPDPEQCYCDVYGRCDD</sequence>